<dbReference type="Proteomes" id="UP001140949">
    <property type="component" value="Unassembled WGS sequence"/>
</dbReference>
<dbReference type="PANTHER" id="PTHR34395:SF15">
    <property type="entry name" value="OS09G0292400 PROTEIN"/>
    <property type="match status" value="1"/>
</dbReference>
<keyword evidence="3" id="KW-1185">Reference proteome</keyword>
<organism evidence="2 3">
    <name type="scientific">Iris pallida</name>
    <name type="common">Sweet iris</name>
    <dbReference type="NCBI Taxonomy" id="29817"/>
    <lineage>
        <taxon>Eukaryota</taxon>
        <taxon>Viridiplantae</taxon>
        <taxon>Streptophyta</taxon>
        <taxon>Embryophyta</taxon>
        <taxon>Tracheophyta</taxon>
        <taxon>Spermatophyta</taxon>
        <taxon>Magnoliopsida</taxon>
        <taxon>Liliopsida</taxon>
        <taxon>Asparagales</taxon>
        <taxon>Iridaceae</taxon>
        <taxon>Iridoideae</taxon>
        <taxon>Irideae</taxon>
        <taxon>Iris</taxon>
    </lineage>
</organism>
<reference evidence="2" key="1">
    <citation type="journal article" date="2023" name="GigaByte">
        <title>Genome assembly of the bearded iris, Iris pallida Lam.</title>
        <authorList>
            <person name="Bruccoleri R.E."/>
            <person name="Oakeley E.J."/>
            <person name="Faust A.M.E."/>
            <person name="Altorfer M."/>
            <person name="Dessus-Babus S."/>
            <person name="Burckhardt D."/>
            <person name="Oertli M."/>
            <person name="Naumann U."/>
            <person name="Petersen F."/>
            <person name="Wong J."/>
        </authorList>
    </citation>
    <scope>NUCLEOTIDE SEQUENCE</scope>
    <source>
        <strain evidence="2">GSM-AAB239-AS_SAM_17_03QT</strain>
    </source>
</reference>
<evidence type="ECO:0000313" key="3">
    <source>
        <dbReference type="Proteomes" id="UP001140949"/>
    </source>
</evidence>
<dbReference type="EMBL" id="JANAVB010034218">
    <property type="protein sequence ID" value="KAJ6807137.1"/>
    <property type="molecule type" value="Genomic_DNA"/>
</dbReference>
<accession>A0AAX6H2U4</accession>
<reference evidence="2" key="2">
    <citation type="submission" date="2023-04" db="EMBL/GenBank/DDBJ databases">
        <authorList>
            <person name="Bruccoleri R.E."/>
            <person name="Oakeley E.J."/>
            <person name="Faust A.-M."/>
            <person name="Dessus-Babus S."/>
            <person name="Altorfer M."/>
            <person name="Burckhardt D."/>
            <person name="Oertli M."/>
            <person name="Naumann U."/>
            <person name="Petersen F."/>
            <person name="Wong J."/>
        </authorList>
    </citation>
    <scope>NUCLEOTIDE SEQUENCE</scope>
    <source>
        <strain evidence="2">GSM-AAB239-AS_SAM_17_03QT</strain>
        <tissue evidence="2">Leaf</tissue>
    </source>
</reference>
<protein>
    <submittedName>
        <fullName evidence="2">Uncharacterized protein</fullName>
    </submittedName>
</protein>
<dbReference type="PANTHER" id="PTHR34395">
    <property type="entry name" value="OS11G0427500 PROTEIN"/>
    <property type="match status" value="1"/>
</dbReference>
<dbReference type="EMBL" id="JANAVB010013697">
    <property type="protein sequence ID" value="KAJ6834881.1"/>
    <property type="molecule type" value="Genomic_DNA"/>
</dbReference>
<evidence type="ECO:0000313" key="1">
    <source>
        <dbReference type="EMBL" id="KAJ6807137.1"/>
    </source>
</evidence>
<proteinExistence type="predicted"/>
<evidence type="ECO:0000313" key="2">
    <source>
        <dbReference type="EMBL" id="KAJ6834881.1"/>
    </source>
</evidence>
<dbReference type="AlphaFoldDB" id="A0AAX6H2U4"/>
<sequence length="169" mass="19325">MYNGKKRIQDEDIGTWSSPDEDAFVSLMYAIISASQHAKTEKFAKAQAALEQFSISKCMDVFRKMQDVPSSQRLKALDVLANSAAYREAFLAMDEDFRHAWMASLRSSAPEQFSISKCMDVFRKMQDVPSNQRLKALDVLANSVVYREAFLTMDEDFRHVWMASLRSSD</sequence>
<name>A0AAX6H2U4_IRIPA</name>
<comment type="caution">
    <text evidence="2">The sequence shown here is derived from an EMBL/GenBank/DDBJ whole genome shotgun (WGS) entry which is preliminary data.</text>
</comment>
<gene>
    <name evidence="1" type="ORF">M6B38_173620</name>
    <name evidence="2" type="ORF">M6B38_332580</name>
</gene>